<dbReference type="EMBL" id="ANHY01000016">
    <property type="protein sequence ID" value="EKV28446.1"/>
    <property type="molecule type" value="Genomic_DNA"/>
</dbReference>
<dbReference type="Gene3D" id="3.40.50.300">
    <property type="entry name" value="P-loop containing nucleotide triphosphate hydrolases"/>
    <property type="match status" value="1"/>
</dbReference>
<evidence type="ECO:0000256" key="3">
    <source>
        <dbReference type="ARBA" id="ARBA00023186"/>
    </source>
</evidence>
<evidence type="ECO:0000256" key="4">
    <source>
        <dbReference type="ARBA" id="ARBA00034320"/>
    </source>
</evidence>
<dbReference type="RefSeq" id="WP_009541676.1">
    <property type="nucleotide sequence ID" value="NZ_ANHY01000016.1"/>
</dbReference>
<evidence type="ECO:0000256" key="1">
    <source>
        <dbReference type="ARBA" id="ARBA00022741"/>
    </source>
</evidence>
<keyword evidence="3" id="KW-0143">Chaperone</keyword>
<comment type="similarity">
    <text evidence="4">Belongs to the SIMIBI class G3E GTPase family. ZNG1 subfamily.</text>
</comment>
<reference evidence="8 9" key="1">
    <citation type="journal article" date="2013" name="Genome Announc.">
        <title>Draft Genome Sequence of an Alphaproteobacterium, Caenispirillum salinarum AK4(T), Isolated from a Solar Saltern.</title>
        <authorList>
            <person name="Khatri I."/>
            <person name="Singh A."/>
            <person name="Korpole S."/>
            <person name="Pinnaka A.K."/>
            <person name="Subramanian S."/>
        </authorList>
    </citation>
    <scope>NUCLEOTIDE SEQUENCE [LARGE SCALE GENOMIC DNA]</scope>
    <source>
        <strain evidence="8 9">AK4</strain>
    </source>
</reference>
<feature type="domain" description="CobW C-terminal" evidence="7">
    <location>
        <begin position="257"/>
        <end position="352"/>
    </location>
</feature>
<keyword evidence="9" id="KW-1185">Reference proteome</keyword>
<evidence type="ECO:0000256" key="5">
    <source>
        <dbReference type="ARBA" id="ARBA00045658"/>
    </source>
</evidence>
<accession>K9HIK0</accession>
<protein>
    <submittedName>
        <fullName evidence="8">Putative metal chaperone</fullName>
    </submittedName>
</protein>
<dbReference type="SMART" id="SM00833">
    <property type="entry name" value="CobW_C"/>
    <property type="match status" value="1"/>
</dbReference>
<proteinExistence type="inferred from homology"/>
<evidence type="ECO:0000313" key="9">
    <source>
        <dbReference type="Proteomes" id="UP000009881"/>
    </source>
</evidence>
<dbReference type="PATRIC" id="fig|1238182.3.peg.3234"/>
<comment type="function">
    <text evidence="5">Zinc chaperone that directly transfers zinc cofactor to target proteins, thereby activating them. Zinc is transferred from the CXCC motif in the GTPase domain to the zinc binding site in target proteins in a process requiring GTP hydrolysis.</text>
</comment>
<dbReference type="InterPro" id="IPR027417">
    <property type="entry name" value="P-loop_NTPase"/>
</dbReference>
<comment type="caution">
    <text evidence="8">The sequence shown here is derived from an EMBL/GenBank/DDBJ whole genome shotgun (WGS) entry which is preliminary data.</text>
</comment>
<dbReference type="PANTHER" id="PTHR13748">
    <property type="entry name" value="COBW-RELATED"/>
    <property type="match status" value="1"/>
</dbReference>
<dbReference type="Pfam" id="PF07683">
    <property type="entry name" value="CobW_C"/>
    <property type="match status" value="1"/>
</dbReference>
<dbReference type="SUPFAM" id="SSF90002">
    <property type="entry name" value="Hypothetical protein YjiA, C-terminal domain"/>
    <property type="match status" value="1"/>
</dbReference>
<dbReference type="Gene3D" id="3.30.1220.10">
    <property type="entry name" value="CobW-like, C-terminal domain"/>
    <property type="match status" value="1"/>
</dbReference>
<gene>
    <name evidence="8" type="ORF">C882_1020</name>
</gene>
<dbReference type="InterPro" id="IPR003495">
    <property type="entry name" value="CobW/HypB/UreG_nucleotide-bd"/>
</dbReference>
<dbReference type="GO" id="GO:0000166">
    <property type="term" value="F:nucleotide binding"/>
    <property type="evidence" value="ECO:0007669"/>
    <property type="project" value="UniProtKB-KW"/>
</dbReference>
<dbReference type="InterPro" id="IPR011629">
    <property type="entry name" value="CobW-like_C"/>
</dbReference>
<dbReference type="SUPFAM" id="SSF52540">
    <property type="entry name" value="P-loop containing nucleoside triphosphate hydrolases"/>
    <property type="match status" value="1"/>
</dbReference>
<dbReference type="PANTHER" id="PTHR13748:SF62">
    <property type="entry name" value="COBW DOMAIN-CONTAINING PROTEIN"/>
    <property type="match status" value="1"/>
</dbReference>
<dbReference type="eggNOG" id="COG0523">
    <property type="taxonomic scope" value="Bacteria"/>
</dbReference>
<evidence type="ECO:0000256" key="6">
    <source>
        <dbReference type="ARBA" id="ARBA00049117"/>
    </source>
</evidence>
<organism evidence="8 9">
    <name type="scientific">Caenispirillum salinarum AK4</name>
    <dbReference type="NCBI Taxonomy" id="1238182"/>
    <lineage>
        <taxon>Bacteria</taxon>
        <taxon>Pseudomonadati</taxon>
        <taxon>Pseudomonadota</taxon>
        <taxon>Alphaproteobacteria</taxon>
        <taxon>Rhodospirillales</taxon>
        <taxon>Novispirillaceae</taxon>
        <taxon>Caenispirillum</taxon>
    </lineage>
</organism>
<dbReference type="GO" id="GO:0016787">
    <property type="term" value="F:hydrolase activity"/>
    <property type="evidence" value="ECO:0007669"/>
    <property type="project" value="UniProtKB-KW"/>
</dbReference>
<dbReference type="Proteomes" id="UP000009881">
    <property type="component" value="Unassembled WGS sequence"/>
</dbReference>
<evidence type="ECO:0000313" key="8">
    <source>
        <dbReference type="EMBL" id="EKV28446.1"/>
    </source>
</evidence>
<dbReference type="AlphaFoldDB" id="K9HIK0"/>
<dbReference type="CDD" id="cd03112">
    <property type="entry name" value="CobW-like"/>
    <property type="match status" value="1"/>
</dbReference>
<name>K9HIK0_9PROT</name>
<evidence type="ECO:0000256" key="2">
    <source>
        <dbReference type="ARBA" id="ARBA00022801"/>
    </source>
</evidence>
<dbReference type="OrthoDB" id="9808822at2"/>
<dbReference type="InterPro" id="IPR036627">
    <property type="entry name" value="CobW-likC_sf"/>
</dbReference>
<comment type="catalytic activity">
    <reaction evidence="6">
        <text>GTP + H2O = GDP + phosphate + H(+)</text>
        <dbReference type="Rhea" id="RHEA:19669"/>
        <dbReference type="ChEBI" id="CHEBI:15377"/>
        <dbReference type="ChEBI" id="CHEBI:15378"/>
        <dbReference type="ChEBI" id="CHEBI:37565"/>
        <dbReference type="ChEBI" id="CHEBI:43474"/>
        <dbReference type="ChEBI" id="CHEBI:58189"/>
    </reaction>
    <physiologicalReaction direction="left-to-right" evidence="6">
        <dbReference type="Rhea" id="RHEA:19670"/>
    </physiologicalReaction>
</comment>
<dbReference type="GO" id="GO:0005737">
    <property type="term" value="C:cytoplasm"/>
    <property type="evidence" value="ECO:0007669"/>
    <property type="project" value="TreeGrafter"/>
</dbReference>
<evidence type="ECO:0000259" key="7">
    <source>
        <dbReference type="SMART" id="SM00833"/>
    </source>
</evidence>
<keyword evidence="1" id="KW-0547">Nucleotide-binding</keyword>
<dbReference type="Pfam" id="PF02492">
    <property type="entry name" value="cobW"/>
    <property type="match status" value="1"/>
</dbReference>
<dbReference type="STRING" id="1238182.C882_1020"/>
<sequence length="360" mass="39683">MTDSTTTADTIPVTILTGFLGSGKTTLLNHLVQQPDLSETAVLINEFGEIGLDHMLVREVKDDIVLLNSGCLCCTVRGDLVTALRDLFLKRVRGEVEFNRLVIETTGLADPAPILHTMMTDPLIGARYRLDGIVTTLDALHGADQLDRHRESVKQVAVADRIVMTKTDLADAEALQALHGRLAELNPSAPRLVAENGVLAPADILNAGLFKPGSKIPDVEGWLKAEAYTEHDHEHGHGHDDHHHHHHHDVNRHGDGIDAFCLTLDEPVEWLHLAEALEMIIASKGENLLRLKGILAVKGQEEPVAVHGVQHVFHPPATLPAWPEGHDRKSRLVFITREMRREAVEKVVRAALDQMPDIYS</sequence>
<keyword evidence="2" id="KW-0378">Hydrolase</keyword>
<dbReference type="InterPro" id="IPR051316">
    <property type="entry name" value="Zinc-reg_GTPase_activator"/>
</dbReference>